<dbReference type="GO" id="GO:0031593">
    <property type="term" value="F:polyubiquitin modification-dependent protein binding"/>
    <property type="evidence" value="ECO:0007669"/>
    <property type="project" value="TreeGrafter"/>
</dbReference>
<dbReference type="GeneID" id="136809579"/>
<dbReference type="GO" id="GO:0008608">
    <property type="term" value="P:attachment of spindle microtubules to kinetochore"/>
    <property type="evidence" value="ECO:0007669"/>
    <property type="project" value="TreeGrafter"/>
</dbReference>
<dbReference type="OrthoDB" id="6358435at2759"/>
<dbReference type="GO" id="GO:0090307">
    <property type="term" value="P:mitotic spindle assembly"/>
    <property type="evidence" value="ECO:0007669"/>
    <property type="project" value="TreeGrafter"/>
</dbReference>
<dbReference type="EnsemblMetazoa" id="CLYHEMT010273.1">
    <property type="protein sequence ID" value="CLYHEMP010273.1"/>
    <property type="gene ID" value="CLYHEMG010273"/>
</dbReference>
<dbReference type="GO" id="GO:0005634">
    <property type="term" value="C:nucleus"/>
    <property type="evidence" value="ECO:0007669"/>
    <property type="project" value="TreeGrafter"/>
</dbReference>
<evidence type="ECO:0000313" key="1">
    <source>
        <dbReference type="EnsemblMetazoa" id="CLYHEMP010273.1"/>
    </source>
</evidence>
<dbReference type="PANTHER" id="PTHR31728">
    <property type="entry name" value="ABRAXAS FAMILY MEMBER"/>
    <property type="match status" value="1"/>
</dbReference>
<evidence type="ECO:0000313" key="2">
    <source>
        <dbReference type="Proteomes" id="UP000594262"/>
    </source>
</evidence>
<keyword evidence="2" id="KW-1185">Reference proteome</keyword>
<dbReference type="Pfam" id="PF21125">
    <property type="entry name" value="MPN_2A_DUB_like"/>
    <property type="match status" value="1"/>
</dbReference>
<dbReference type="AlphaFoldDB" id="A0A7M5V2P3"/>
<dbReference type="GO" id="GO:0008017">
    <property type="term" value="F:microtubule binding"/>
    <property type="evidence" value="ECO:0007669"/>
    <property type="project" value="TreeGrafter"/>
</dbReference>
<dbReference type="GO" id="GO:0070536">
    <property type="term" value="P:protein K63-linked deubiquitination"/>
    <property type="evidence" value="ECO:0007669"/>
    <property type="project" value="TreeGrafter"/>
</dbReference>
<proteinExistence type="predicted"/>
<dbReference type="InterPro" id="IPR023238">
    <property type="entry name" value="FAM175"/>
</dbReference>
<sequence length="266" mass="30878">MAEHDEKVKVFMSSYVLAKILSLASKADSKEEGLLQGCSKDCKVSKITDSYHDDDFVKTEMTIQTVTRSNKTFSFYDSFGKIDAGRFQKRYTEAQNSIGWYVIRPRTKPFLSLREKIVIKNLLNSKLYNCERLVFLLVTTSMEENMATFNFNYKFYMCEKDKLPVPFKCSIINLGDENTQQDKYKQHSRLLSSQQGITSSFNEVLKDRESSKFFSNTGSSELVDNSFSLFKKTLQLMKTVKNETSQAVQDYQKLHKEFQQLKQQKT</sequence>
<dbReference type="Proteomes" id="UP000594262">
    <property type="component" value="Unplaced"/>
</dbReference>
<organism evidence="1 2">
    <name type="scientific">Clytia hemisphaerica</name>
    <dbReference type="NCBI Taxonomy" id="252671"/>
    <lineage>
        <taxon>Eukaryota</taxon>
        <taxon>Metazoa</taxon>
        <taxon>Cnidaria</taxon>
        <taxon>Hydrozoa</taxon>
        <taxon>Hydroidolina</taxon>
        <taxon>Leptothecata</taxon>
        <taxon>Obeliida</taxon>
        <taxon>Clytiidae</taxon>
        <taxon>Clytia</taxon>
    </lineage>
</organism>
<dbReference type="RefSeq" id="XP_066922216.1">
    <property type="nucleotide sequence ID" value="XM_067066115.1"/>
</dbReference>
<name>A0A7M5V2P3_9CNID</name>
<protein>
    <submittedName>
        <fullName evidence="1">Uncharacterized protein</fullName>
    </submittedName>
</protein>
<dbReference type="PRINTS" id="PR02051">
    <property type="entry name" value="PROTEINF175"/>
</dbReference>
<dbReference type="PANTHER" id="PTHR31728:SF5">
    <property type="entry name" value="OS07G0540200 PROTEIN"/>
    <property type="match status" value="1"/>
</dbReference>
<accession>A0A7M5V2P3</accession>
<reference evidence="1" key="1">
    <citation type="submission" date="2021-01" db="UniProtKB">
        <authorList>
            <consortium name="EnsemblMetazoa"/>
        </authorList>
    </citation>
    <scope>IDENTIFICATION</scope>
</reference>